<feature type="compositionally biased region" description="Basic residues" evidence="1">
    <location>
        <begin position="291"/>
        <end position="304"/>
    </location>
</feature>
<protein>
    <recommendedName>
        <fullName evidence="4">Retrotransposon gag domain-containing protein</fullName>
    </recommendedName>
</protein>
<dbReference type="Proteomes" id="UP000585474">
    <property type="component" value="Unassembled WGS sequence"/>
</dbReference>
<dbReference type="PANTHER" id="PTHR33223">
    <property type="entry name" value="CCHC-TYPE DOMAIN-CONTAINING PROTEIN"/>
    <property type="match status" value="1"/>
</dbReference>
<dbReference type="AlphaFoldDB" id="A0A7J0EQW2"/>
<dbReference type="EMBL" id="BJWL01000005">
    <property type="protein sequence ID" value="GFY87967.1"/>
    <property type="molecule type" value="Genomic_DNA"/>
</dbReference>
<dbReference type="OrthoDB" id="1436013at2759"/>
<reference evidence="2 3" key="1">
    <citation type="submission" date="2019-07" db="EMBL/GenBank/DDBJ databases">
        <title>De Novo Assembly of kiwifruit Actinidia rufa.</title>
        <authorList>
            <person name="Sugita-Konishi S."/>
            <person name="Sato K."/>
            <person name="Mori E."/>
            <person name="Abe Y."/>
            <person name="Kisaki G."/>
            <person name="Hamano K."/>
            <person name="Suezawa K."/>
            <person name="Otani M."/>
            <person name="Fukuda T."/>
            <person name="Manabe T."/>
            <person name="Gomi K."/>
            <person name="Tabuchi M."/>
            <person name="Akimitsu K."/>
            <person name="Kataoka I."/>
        </authorList>
    </citation>
    <scope>NUCLEOTIDE SEQUENCE [LARGE SCALE GENOMIC DNA]</scope>
    <source>
        <strain evidence="3">cv. Fuchu</strain>
    </source>
</reference>
<evidence type="ECO:0008006" key="4">
    <source>
        <dbReference type="Google" id="ProtNLM"/>
    </source>
</evidence>
<organism evidence="2 3">
    <name type="scientific">Actinidia rufa</name>
    <dbReference type="NCBI Taxonomy" id="165716"/>
    <lineage>
        <taxon>Eukaryota</taxon>
        <taxon>Viridiplantae</taxon>
        <taxon>Streptophyta</taxon>
        <taxon>Embryophyta</taxon>
        <taxon>Tracheophyta</taxon>
        <taxon>Spermatophyta</taxon>
        <taxon>Magnoliopsida</taxon>
        <taxon>eudicotyledons</taxon>
        <taxon>Gunneridae</taxon>
        <taxon>Pentapetalae</taxon>
        <taxon>asterids</taxon>
        <taxon>Ericales</taxon>
        <taxon>Actinidiaceae</taxon>
        <taxon>Actinidia</taxon>
    </lineage>
</organism>
<sequence>MHLRNRLLSRLSTSSPLDNKALPMANINQAPDLEGLHCEIHGMAEQMRIMNKNNSRLLQHLVAANLHLQLRFPFRILGDLTALIARATILIIVVMGEIEIGSIAHQVPDQGAKEARYCQNPDHPMDLLKLMAKLEEQTERLFTRRVIRAKVSSKFKLPSQLEAYKGKIDLMDHLDSYRNLIVLQGYSDEVMCKAFLVTLKGSARTWFRKLPPRIIDSFGEISRLFVTNFMTCRAVLEVEGANNKVIVMAMMEGLRPGPLLDSLSRNVPETQSALQSKANKYIATKELAEAKRRRRTYRDHRRPNDRRPHTPPRRLDLVLPHLNAPIAQVLIEIKHEKFVKWPTKIKTDPRNRDRSKLCDFHQDHGHNIEDCFQLKKLVVDLIKKGYLRKYIADHRPLS</sequence>
<feature type="compositionally biased region" description="Basic and acidic residues" evidence="1">
    <location>
        <begin position="305"/>
        <end position="315"/>
    </location>
</feature>
<dbReference type="PANTHER" id="PTHR33223:SF10">
    <property type="entry name" value="AMINOTRANSFERASE-LIKE PLANT MOBILE DOMAIN-CONTAINING PROTEIN"/>
    <property type="match status" value="1"/>
</dbReference>
<proteinExistence type="predicted"/>
<feature type="region of interest" description="Disordered" evidence="1">
    <location>
        <begin position="290"/>
        <end position="315"/>
    </location>
</feature>
<evidence type="ECO:0000313" key="2">
    <source>
        <dbReference type="EMBL" id="GFY87967.1"/>
    </source>
</evidence>
<accession>A0A7J0EQW2</accession>
<comment type="caution">
    <text evidence="2">The sequence shown here is derived from an EMBL/GenBank/DDBJ whole genome shotgun (WGS) entry which is preliminary data.</text>
</comment>
<gene>
    <name evidence="2" type="ORF">Acr_05g0016060</name>
</gene>
<evidence type="ECO:0000256" key="1">
    <source>
        <dbReference type="SAM" id="MobiDB-lite"/>
    </source>
</evidence>
<keyword evidence="3" id="KW-1185">Reference proteome</keyword>
<name>A0A7J0EQW2_9ERIC</name>
<evidence type="ECO:0000313" key="3">
    <source>
        <dbReference type="Proteomes" id="UP000585474"/>
    </source>
</evidence>